<accession>A0A7C8RA79</accession>
<dbReference type="Proteomes" id="UP000474640">
    <property type="component" value="Unassembled WGS sequence"/>
</dbReference>
<gene>
    <name evidence="2" type="ORF">TWF970_002393</name>
</gene>
<dbReference type="PANTHER" id="PTHR37540:SF9">
    <property type="entry name" value="ZN(2)-C6 FUNGAL-TYPE DOMAIN-CONTAINING PROTEIN"/>
    <property type="match status" value="1"/>
</dbReference>
<evidence type="ECO:0000313" key="2">
    <source>
        <dbReference type="EMBL" id="KAF3281229.1"/>
    </source>
</evidence>
<dbReference type="EMBL" id="JAABOJ010000016">
    <property type="protein sequence ID" value="KAF3281229.1"/>
    <property type="molecule type" value="Genomic_DNA"/>
</dbReference>
<dbReference type="PANTHER" id="PTHR37540">
    <property type="entry name" value="TRANSCRIPTION FACTOR (ACR-2), PUTATIVE-RELATED-RELATED"/>
    <property type="match status" value="1"/>
</dbReference>
<sequence>MPVPVRQKKSVEVHFIVSTDPTKTDADTRKFIRSHVMLGKNLGRPRPDRRKKKTPQDPKQSSKDANDPKQPSKDANDPKKSQDEEDAKLDEINTRLLLRGSVASYKGRSGLPPRVGGDFTTLEFASSTSPSIICEIIKFAKSSKKILFPLEPVIDFNHKDRQWWDALTVDPAYLNTTAFMAYSYFDLMRGHRYGPMVPEAAFHFIQAVHMLRERLITSDKGLLFSDSTLFLVLSLALHAHTTGDGATARNHMKGLRKIVGMRGGIRTFRHNEKLLMEILRCDLGISLHSGTTPVFFLDHPFLEPLYPYPDHTPYLTTAKLTHPASEKFLENVSPRLAEAWTFLKGFCYVMNSAAESNRRLPQSTLMNAMTSIMYRLISMSFKEESIDEAIRLGLLSFSSYIFLRWQGVTLAYIHLPSVYKSSLVNLNLSDEFPPEMILWLLMVGAIAVFEPEDDLWLKPWLRVNFELCGVNGWEDLKGVLKGLMWVGFAFDKAGEEVYERCTGEEEARFTTVV</sequence>
<name>A0A7C8RA79_ORBOL</name>
<comment type="caution">
    <text evidence="2">The sequence shown here is derived from an EMBL/GenBank/DDBJ whole genome shotgun (WGS) entry which is preliminary data.</text>
</comment>
<evidence type="ECO:0000256" key="1">
    <source>
        <dbReference type="SAM" id="MobiDB-lite"/>
    </source>
</evidence>
<protein>
    <recommendedName>
        <fullName evidence="4">Transcription factor domain-containing protein</fullName>
    </recommendedName>
</protein>
<evidence type="ECO:0008006" key="4">
    <source>
        <dbReference type="Google" id="ProtNLM"/>
    </source>
</evidence>
<feature type="compositionally biased region" description="Basic and acidic residues" evidence="1">
    <location>
        <begin position="54"/>
        <end position="82"/>
    </location>
</feature>
<proteinExistence type="predicted"/>
<reference evidence="2 3" key="1">
    <citation type="submission" date="2020-01" db="EMBL/GenBank/DDBJ databases">
        <authorList>
            <person name="Palmer J.M."/>
        </authorList>
    </citation>
    <scope>NUCLEOTIDE SEQUENCE [LARGE SCALE GENOMIC DNA]</scope>
    <source>
        <strain evidence="2 3">TWF970</strain>
    </source>
</reference>
<evidence type="ECO:0000313" key="3">
    <source>
        <dbReference type="Proteomes" id="UP000474640"/>
    </source>
</evidence>
<dbReference type="OrthoDB" id="5376287at2759"/>
<dbReference type="AlphaFoldDB" id="A0A7C8RA79"/>
<organism evidence="2 3">
    <name type="scientific">Orbilia oligospora</name>
    <name type="common">Nematode-trapping fungus</name>
    <name type="synonym">Arthrobotrys oligospora</name>
    <dbReference type="NCBI Taxonomy" id="2813651"/>
    <lineage>
        <taxon>Eukaryota</taxon>
        <taxon>Fungi</taxon>
        <taxon>Dikarya</taxon>
        <taxon>Ascomycota</taxon>
        <taxon>Pezizomycotina</taxon>
        <taxon>Orbiliomycetes</taxon>
        <taxon>Orbiliales</taxon>
        <taxon>Orbiliaceae</taxon>
        <taxon>Orbilia</taxon>
    </lineage>
</organism>
<feature type="region of interest" description="Disordered" evidence="1">
    <location>
        <begin position="20"/>
        <end position="90"/>
    </location>
</feature>